<dbReference type="PROSITE" id="PS50043">
    <property type="entry name" value="HTH_LUXR_2"/>
    <property type="match status" value="1"/>
</dbReference>
<evidence type="ECO:0000256" key="4">
    <source>
        <dbReference type="ARBA" id="ARBA00023125"/>
    </source>
</evidence>
<dbReference type="Pfam" id="PF00072">
    <property type="entry name" value="Response_reg"/>
    <property type="match status" value="1"/>
</dbReference>
<dbReference type="FunFam" id="3.40.50.2300:FF:000018">
    <property type="entry name" value="DNA-binding transcriptional regulator NtrC"/>
    <property type="match status" value="1"/>
</dbReference>
<evidence type="ECO:0000313" key="10">
    <source>
        <dbReference type="Proteomes" id="UP000278823"/>
    </source>
</evidence>
<dbReference type="SMART" id="SM00421">
    <property type="entry name" value="HTH_LUXR"/>
    <property type="match status" value="1"/>
</dbReference>
<dbReference type="PANTHER" id="PTHR44688">
    <property type="entry name" value="DNA-BINDING TRANSCRIPTIONAL ACTIVATOR DEVR_DOSR"/>
    <property type="match status" value="1"/>
</dbReference>
<dbReference type="GO" id="GO:0003677">
    <property type="term" value="F:DNA binding"/>
    <property type="evidence" value="ECO:0007669"/>
    <property type="project" value="UniProtKB-KW"/>
</dbReference>
<dbReference type="RefSeq" id="WP_126924569.1">
    <property type="nucleotide sequence ID" value="NZ_ML133698.1"/>
</dbReference>
<dbReference type="InterPro" id="IPR011006">
    <property type="entry name" value="CheY-like_superfamily"/>
</dbReference>
<protein>
    <submittedName>
        <fullName evidence="9">DNA-binding response regulator</fullName>
    </submittedName>
</protein>
<keyword evidence="4 9" id="KW-0238">DNA-binding</keyword>
<keyword evidence="3" id="KW-0805">Transcription regulation</keyword>
<proteinExistence type="predicted"/>
<sequence length="231" mass="25383">MRLDQPWARRSAPSSLQCRSQEDQPLVIIVDDDASIREALSELILSAGFQPASFASTRELLDANMLESPGCLILDVRMPGTSGLHLQRHLAENGISKPIIFLTGHGDIPMTVQAMKAGAVDFLTKPVRDQTLLDAVTAAIAMDGERRAEAAIANRNIERLETLTQREREVLHEVAHGRLNKQIAFDLGISEVTVKLHRSNVMHKMEAASIGELIRAWETLPAPMRQAAGAR</sequence>
<dbReference type="InterPro" id="IPR016032">
    <property type="entry name" value="Sig_transdc_resp-reg_C-effctor"/>
</dbReference>
<dbReference type="InterPro" id="IPR036388">
    <property type="entry name" value="WH-like_DNA-bd_sf"/>
</dbReference>
<dbReference type="Proteomes" id="UP000278823">
    <property type="component" value="Unassembled WGS sequence"/>
</dbReference>
<evidence type="ECO:0000256" key="5">
    <source>
        <dbReference type="ARBA" id="ARBA00023163"/>
    </source>
</evidence>
<dbReference type="PRINTS" id="PR00038">
    <property type="entry name" value="HTHLUXR"/>
</dbReference>
<evidence type="ECO:0000256" key="2">
    <source>
        <dbReference type="ARBA" id="ARBA00023012"/>
    </source>
</evidence>
<gene>
    <name evidence="9" type="ORF">EFQ99_28900</name>
</gene>
<dbReference type="GO" id="GO:0000160">
    <property type="term" value="P:phosphorelay signal transduction system"/>
    <property type="evidence" value="ECO:0007669"/>
    <property type="project" value="UniProtKB-KW"/>
</dbReference>
<dbReference type="InterPro" id="IPR001789">
    <property type="entry name" value="Sig_transdc_resp-reg_receiver"/>
</dbReference>
<name>A0A432PCM4_9HYPH</name>
<dbReference type="OrthoDB" id="9782655at2"/>
<dbReference type="Pfam" id="PF00196">
    <property type="entry name" value="GerE"/>
    <property type="match status" value="1"/>
</dbReference>
<dbReference type="PROSITE" id="PS00622">
    <property type="entry name" value="HTH_LUXR_1"/>
    <property type="match status" value="1"/>
</dbReference>
<dbReference type="PROSITE" id="PS50110">
    <property type="entry name" value="RESPONSE_REGULATORY"/>
    <property type="match status" value="1"/>
</dbReference>
<feature type="modified residue" description="4-aspartylphosphate" evidence="6">
    <location>
        <position position="75"/>
    </location>
</feature>
<dbReference type="CDD" id="cd06170">
    <property type="entry name" value="LuxR_C_like"/>
    <property type="match status" value="1"/>
</dbReference>
<keyword evidence="1 6" id="KW-0597">Phosphoprotein</keyword>
<keyword evidence="5" id="KW-0804">Transcription</keyword>
<comment type="caution">
    <text evidence="9">The sequence shown here is derived from an EMBL/GenBank/DDBJ whole genome shotgun (WGS) entry which is preliminary data.</text>
</comment>
<dbReference type="AlphaFoldDB" id="A0A432PCM4"/>
<dbReference type="SUPFAM" id="SSF46894">
    <property type="entry name" value="C-terminal effector domain of the bipartite response regulators"/>
    <property type="match status" value="1"/>
</dbReference>
<dbReference type="InterPro" id="IPR000792">
    <property type="entry name" value="Tscrpt_reg_LuxR_C"/>
</dbReference>
<accession>A0A432PCM4</accession>
<keyword evidence="10" id="KW-1185">Reference proteome</keyword>
<organism evidence="9 10">
    <name type="scientific">Rhizobium vallis</name>
    <dbReference type="NCBI Taxonomy" id="634290"/>
    <lineage>
        <taxon>Bacteria</taxon>
        <taxon>Pseudomonadati</taxon>
        <taxon>Pseudomonadota</taxon>
        <taxon>Alphaproteobacteria</taxon>
        <taxon>Hyphomicrobiales</taxon>
        <taxon>Rhizobiaceae</taxon>
        <taxon>Rhizobium/Agrobacterium group</taxon>
        <taxon>Rhizobium</taxon>
    </lineage>
</organism>
<dbReference type="PANTHER" id="PTHR44688:SF16">
    <property type="entry name" value="DNA-BINDING TRANSCRIPTIONAL ACTIVATOR DEVR_DOSR"/>
    <property type="match status" value="1"/>
</dbReference>
<evidence type="ECO:0000256" key="1">
    <source>
        <dbReference type="ARBA" id="ARBA00022553"/>
    </source>
</evidence>
<dbReference type="Gene3D" id="3.40.50.2300">
    <property type="match status" value="1"/>
</dbReference>
<dbReference type="CDD" id="cd17537">
    <property type="entry name" value="REC_FixJ"/>
    <property type="match status" value="1"/>
</dbReference>
<reference evidence="10" key="1">
    <citation type="submission" date="2018-11" db="EMBL/GenBank/DDBJ databases">
        <title>Rhizobium chutanense sp. nov., isolated from root nodules of Phaseolus vulgaris in China.</title>
        <authorList>
            <person name="Huo Y."/>
        </authorList>
    </citation>
    <scope>NUCLEOTIDE SEQUENCE [LARGE SCALE GENOMIC DNA]</scope>
    <source>
        <strain evidence="10">CCBAU 65647</strain>
    </source>
</reference>
<evidence type="ECO:0000256" key="3">
    <source>
        <dbReference type="ARBA" id="ARBA00023015"/>
    </source>
</evidence>
<feature type="domain" description="Response regulatory" evidence="8">
    <location>
        <begin position="26"/>
        <end position="140"/>
    </location>
</feature>
<dbReference type="GO" id="GO:0006355">
    <property type="term" value="P:regulation of DNA-templated transcription"/>
    <property type="evidence" value="ECO:0007669"/>
    <property type="project" value="InterPro"/>
</dbReference>
<dbReference type="Gene3D" id="1.10.10.10">
    <property type="entry name" value="Winged helix-like DNA-binding domain superfamily/Winged helix DNA-binding domain"/>
    <property type="match status" value="1"/>
</dbReference>
<dbReference type="SUPFAM" id="SSF52172">
    <property type="entry name" value="CheY-like"/>
    <property type="match status" value="1"/>
</dbReference>
<evidence type="ECO:0000259" key="8">
    <source>
        <dbReference type="PROSITE" id="PS50110"/>
    </source>
</evidence>
<evidence type="ECO:0000259" key="7">
    <source>
        <dbReference type="PROSITE" id="PS50043"/>
    </source>
</evidence>
<feature type="domain" description="HTH luxR-type" evidence="7">
    <location>
        <begin position="156"/>
        <end position="221"/>
    </location>
</feature>
<dbReference type="SMART" id="SM00448">
    <property type="entry name" value="REC"/>
    <property type="match status" value="1"/>
</dbReference>
<dbReference type="EMBL" id="RJTH01000014">
    <property type="protein sequence ID" value="RUM20648.1"/>
    <property type="molecule type" value="Genomic_DNA"/>
</dbReference>
<evidence type="ECO:0000256" key="6">
    <source>
        <dbReference type="PROSITE-ProRule" id="PRU00169"/>
    </source>
</evidence>
<keyword evidence="2" id="KW-0902">Two-component regulatory system</keyword>
<evidence type="ECO:0000313" key="9">
    <source>
        <dbReference type="EMBL" id="RUM20648.1"/>
    </source>
</evidence>